<dbReference type="EMBL" id="CP018799">
    <property type="protein sequence ID" value="ATX79568.1"/>
    <property type="molecule type" value="Genomic_DNA"/>
</dbReference>
<dbReference type="InterPro" id="IPR027417">
    <property type="entry name" value="P-loop_NTPase"/>
</dbReference>
<evidence type="ECO:0000313" key="3">
    <source>
        <dbReference type="Proteomes" id="UP000231701"/>
    </source>
</evidence>
<dbReference type="Proteomes" id="UP000231701">
    <property type="component" value="Chromosome"/>
</dbReference>
<accession>A0A2K8KXC8</accession>
<dbReference type="Pfam" id="PF14417">
    <property type="entry name" value="MEDS"/>
    <property type="match status" value="1"/>
</dbReference>
<proteinExistence type="predicted"/>
<sequence length="208" mass="23483">MCGEQLKVNLGFTSEGFPAGTHMCLIYSSEEERREVVSQFLDSGLTGGEQVGYFADEMTPDEVREWLASIDLDLEDQEKRGQFICTKALDIYCPKGEFEPDDMIHTLKTSYSSSQDDGYPGLRVSGEMSWALRGVPGSDRLMEYEAKVNIAFRTHPVIAICQYDARKFDGSMILDVLRVHPMMVVRGRVVRNPYYIQPEEFLASIAKA</sequence>
<protein>
    <submittedName>
        <fullName evidence="2">MEDS: MEthanogen/methylotroph, DcmR Sensory domain</fullName>
    </submittedName>
</protein>
<dbReference type="OrthoDB" id="116243at2"/>
<reference evidence="2 3" key="1">
    <citation type="submission" date="2016-12" db="EMBL/GenBank/DDBJ databases">
        <title>Isolation and genomic insights into novel planktonic Zetaproteobacteria from stratified waters of the Chesapeake Bay.</title>
        <authorList>
            <person name="McAllister S.M."/>
            <person name="Kato S."/>
            <person name="Chan C.S."/>
            <person name="Chiu B.K."/>
            <person name="Field E.K."/>
        </authorList>
    </citation>
    <scope>NUCLEOTIDE SEQUENCE [LARGE SCALE GENOMIC DNA]</scope>
    <source>
        <strain evidence="2 3">CP-5</strain>
    </source>
</reference>
<organism evidence="2 3">
    <name type="scientific">Mariprofundus aestuarium</name>
    <dbReference type="NCBI Taxonomy" id="1921086"/>
    <lineage>
        <taxon>Bacteria</taxon>
        <taxon>Pseudomonadati</taxon>
        <taxon>Pseudomonadota</taxon>
        <taxon>Candidatius Mariprofundia</taxon>
        <taxon>Mariprofundales</taxon>
        <taxon>Mariprofundaceae</taxon>
        <taxon>Mariprofundus</taxon>
    </lineage>
</organism>
<dbReference type="Gene3D" id="3.40.50.300">
    <property type="entry name" value="P-loop containing nucleotide triphosphate hydrolases"/>
    <property type="match status" value="1"/>
</dbReference>
<name>A0A2K8KXC8_MARES</name>
<dbReference type="RefSeq" id="WP_100277447.1">
    <property type="nucleotide sequence ID" value="NZ_CP018799.1"/>
</dbReference>
<evidence type="ECO:0000313" key="2">
    <source>
        <dbReference type="EMBL" id="ATX79568.1"/>
    </source>
</evidence>
<dbReference type="AlphaFoldDB" id="A0A2K8KXC8"/>
<keyword evidence="3" id="KW-1185">Reference proteome</keyword>
<gene>
    <name evidence="2" type="ORF">Ga0123461_1149</name>
</gene>
<feature type="domain" description="MEDS" evidence="1">
    <location>
        <begin position="21"/>
        <end position="181"/>
    </location>
</feature>
<evidence type="ECO:0000259" key="1">
    <source>
        <dbReference type="Pfam" id="PF14417"/>
    </source>
</evidence>
<dbReference type="InterPro" id="IPR025847">
    <property type="entry name" value="MEDS_domain"/>
</dbReference>
<dbReference type="KEGG" id="maes:Ga0123461_1149"/>